<protein>
    <submittedName>
        <fullName evidence="1">RCG27628, isoform CRA_a</fullName>
    </submittedName>
</protein>
<dbReference type="AlphaFoldDB" id="A6KBL7"/>
<evidence type="ECO:0000313" key="2">
    <source>
        <dbReference type="Proteomes" id="UP000234681"/>
    </source>
</evidence>
<reference evidence="1 2" key="1">
    <citation type="submission" date="2005-09" db="EMBL/GenBank/DDBJ databases">
        <authorList>
            <person name="Mural R.J."/>
            <person name="Li P.W."/>
            <person name="Adams M.D."/>
            <person name="Amanatides P.G."/>
            <person name="Baden-Tillson H."/>
            <person name="Barnstead M."/>
            <person name="Chin S.H."/>
            <person name="Dew I."/>
            <person name="Evans C.A."/>
            <person name="Ferriera S."/>
            <person name="Flanigan M."/>
            <person name="Fosler C."/>
            <person name="Glodek A."/>
            <person name="Gu Z."/>
            <person name="Holt R.A."/>
            <person name="Jennings D."/>
            <person name="Kraft C.L."/>
            <person name="Lu F."/>
            <person name="Nguyen T."/>
            <person name="Nusskern D.R."/>
            <person name="Pfannkoch C.M."/>
            <person name="Sitter C."/>
            <person name="Sutton G.G."/>
            <person name="Venter J.C."/>
            <person name="Wang Z."/>
            <person name="Woodage T."/>
            <person name="Zheng X.H."/>
            <person name="Zhong F."/>
        </authorList>
    </citation>
    <scope>NUCLEOTIDE SEQUENCE [LARGE SCALE GENOMIC DNA]</scope>
    <source>
        <strain>BN</strain>
        <strain evidence="2">Sprague-Dawley</strain>
    </source>
</reference>
<name>A6KBL7_RAT</name>
<gene>
    <name evidence="1" type="ORF">rCG_27628</name>
</gene>
<dbReference type="EMBL" id="CH474034">
    <property type="protein sequence ID" value="EDL97513.1"/>
    <property type="molecule type" value="Genomic_DNA"/>
</dbReference>
<sequence>MSSGTSLFVMLGKPENPERSSQQCRDWQGGETDLSRWRGSVYSRKKSVRILQSQPSLCYFLPMCA</sequence>
<evidence type="ECO:0000313" key="1">
    <source>
        <dbReference type="EMBL" id="EDL97513.1"/>
    </source>
</evidence>
<dbReference type="Proteomes" id="UP000234681">
    <property type="component" value="Chromosome 6"/>
</dbReference>
<organism evidence="1 2">
    <name type="scientific">Rattus norvegicus</name>
    <name type="common">Rat</name>
    <dbReference type="NCBI Taxonomy" id="10116"/>
    <lineage>
        <taxon>Eukaryota</taxon>
        <taxon>Metazoa</taxon>
        <taxon>Chordata</taxon>
        <taxon>Craniata</taxon>
        <taxon>Vertebrata</taxon>
        <taxon>Euteleostomi</taxon>
        <taxon>Mammalia</taxon>
        <taxon>Eutheria</taxon>
        <taxon>Euarchontoglires</taxon>
        <taxon>Glires</taxon>
        <taxon>Rodentia</taxon>
        <taxon>Myomorpha</taxon>
        <taxon>Muroidea</taxon>
        <taxon>Muridae</taxon>
        <taxon>Murinae</taxon>
        <taxon>Rattus</taxon>
    </lineage>
</organism>
<accession>A6KBL7</accession>
<proteinExistence type="predicted"/>